<gene>
    <name evidence="9" type="ORF">BFJ69_g15764</name>
</gene>
<evidence type="ECO:0000313" key="10">
    <source>
        <dbReference type="Proteomes" id="UP000285084"/>
    </source>
</evidence>
<dbReference type="Gene3D" id="3.30.465.10">
    <property type="match status" value="1"/>
</dbReference>
<dbReference type="OrthoDB" id="415825at2759"/>
<dbReference type="VEuPathDB" id="FungiDB:FOIG_04563"/>
<evidence type="ECO:0000256" key="4">
    <source>
        <dbReference type="ARBA" id="ARBA00022827"/>
    </source>
</evidence>
<feature type="region of interest" description="Disordered" evidence="6">
    <location>
        <begin position="1"/>
        <end position="25"/>
    </location>
</feature>
<keyword evidence="7" id="KW-0472">Membrane</keyword>
<dbReference type="InterPro" id="IPR016166">
    <property type="entry name" value="FAD-bd_PCMH"/>
</dbReference>
<dbReference type="EMBL" id="MRCX01000332">
    <property type="protein sequence ID" value="RKK66031.1"/>
    <property type="molecule type" value="Genomic_DNA"/>
</dbReference>
<evidence type="ECO:0000256" key="5">
    <source>
        <dbReference type="ARBA" id="ARBA00023002"/>
    </source>
</evidence>
<dbReference type="InterPro" id="IPR050416">
    <property type="entry name" value="FAD-linked_Oxidoreductase"/>
</dbReference>
<dbReference type="VEuPathDB" id="FungiDB:FOZG_16185"/>
<keyword evidence="7" id="KW-0812">Transmembrane</keyword>
<dbReference type="GO" id="GO:0071949">
    <property type="term" value="F:FAD binding"/>
    <property type="evidence" value="ECO:0007669"/>
    <property type="project" value="InterPro"/>
</dbReference>
<dbReference type="VEuPathDB" id="FungiDB:FOMG_10158"/>
<dbReference type="Pfam" id="PF08031">
    <property type="entry name" value="BBE"/>
    <property type="match status" value="1"/>
</dbReference>
<sequence length="536" mass="58545">MFFKRHDRDEEATKPLIAKPSSTSTANSKHQHFLSLFTPHSLALKTLAFILCGVCILSVIIILVLGSKSSSLTSCLTDANVPFIVEGSKDWKQSIRPWNVRLTYTPAAVAIPRTIEQIQIAVTCGINSKVRVTAKGGGHSFGSYGIGGEDGHLVIELQQLNNVTLFENGTAKIQPGARLGHVSTELYKQGGRAIPHGACPGVGLAGHVLHGGYGRASRTHGLTLDWMSGAKVILADGSMVFCSAQENSELFWALQGAGSSFGIVVEFQFNTFKAPEYVTPFTIELPWNQKAAFEALSALQDFALVAPQAFNMFSFVTATSQVIQGLYFGDQDGLSEGLQPLLTRLETTVSYMKTVGWLEGLEHYADGEPLDSPAPYNAHGTFYTSSLTTPPLTREHIDSLTSTMFRNINETSARHSWDIFFEMHGGPNSVVSQVNSSATAYVHRDKVILWQLSDMGAHGSLPRESFAVLKDLMDSVTNSLAPEQWGMYANFIDTELDGKTAQDLYWGENLPRLKAIKAKFDPSDFFWNPQGITLIA</sequence>
<dbReference type="InterPro" id="IPR006094">
    <property type="entry name" value="Oxid_FAD_bind_N"/>
</dbReference>
<keyword evidence="7" id="KW-1133">Transmembrane helix</keyword>
<evidence type="ECO:0000256" key="2">
    <source>
        <dbReference type="ARBA" id="ARBA00005466"/>
    </source>
</evidence>
<protein>
    <recommendedName>
        <fullName evidence="8">FAD-binding PCMH-type domain-containing protein</fullName>
    </recommendedName>
</protein>
<feature type="domain" description="FAD-binding PCMH-type" evidence="8">
    <location>
        <begin position="102"/>
        <end position="274"/>
    </location>
</feature>
<dbReference type="InterPro" id="IPR012951">
    <property type="entry name" value="BBE"/>
</dbReference>
<evidence type="ECO:0000256" key="7">
    <source>
        <dbReference type="SAM" id="Phobius"/>
    </source>
</evidence>
<dbReference type="GO" id="GO:0016491">
    <property type="term" value="F:oxidoreductase activity"/>
    <property type="evidence" value="ECO:0007669"/>
    <property type="project" value="UniProtKB-KW"/>
</dbReference>
<dbReference type="InterPro" id="IPR016169">
    <property type="entry name" value="FAD-bd_PCMH_sub2"/>
</dbReference>
<name>A0A420MD78_FUSOX</name>
<keyword evidence="5" id="KW-0560">Oxidoreductase</keyword>
<dbReference type="VEuPathDB" id="FungiDB:HZS61_005460"/>
<dbReference type="PANTHER" id="PTHR42973">
    <property type="entry name" value="BINDING OXIDOREDUCTASE, PUTATIVE (AFU_ORTHOLOGUE AFUA_1G17690)-RELATED"/>
    <property type="match status" value="1"/>
</dbReference>
<proteinExistence type="inferred from homology"/>
<dbReference type="Gene3D" id="3.40.462.20">
    <property type="match status" value="1"/>
</dbReference>
<dbReference type="Proteomes" id="UP000285084">
    <property type="component" value="Unassembled WGS sequence"/>
</dbReference>
<comment type="similarity">
    <text evidence="2">Belongs to the oxygen-dependent FAD-linked oxidoreductase family.</text>
</comment>
<dbReference type="InterPro" id="IPR036318">
    <property type="entry name" value="FAD-bd_PCMH-like_sf"/>
</dbReference>
<accession>A0A420MD78</accession>
<dbReference type="VEuPathDB" id="FungiDB:FOC1_g10005091"/>
<dbReference type="VEuPathDB" id="FungiDB:FOXG_13763"/>
<dbReference type="PROSITE" id="PS51387">
    <property type="entry name" value="FAD_PCMH"/>
    <property type="match status" value="1"/>
</dbReference>
<feature type="transmembrane region" description="Helical" evidence="7">
    <location>
        <begin position="42"/>
        <end position="65"/>
    </location>
</feature>
<keyword evidence="3" id="KW-0285">Flavoprotein</keyword>
<comment type="cofactor">
    <cofactor evidence="1">
        <name>FAD</name>
        <dbReference type="ChEBI" id="CHEBI:57692"/>
    </cofactor>
</comment>
<feature type="compositionally biased region" description="Basic and acidic residues" evidence="6">
    <location>
        <begin position="1"/>
        <end position="13"/>
    </location>
</feature>
<keyword evidence="4" id="KW-0274">FAD</keyword>
<evidence type="ECO:0000256" key="3">
    <source>
        <dbReference type="ARBA" id="ARBA00022630"/>
    </source>
</evidence>
<dbReference type="PANTHER" id="PTHR42973:SF39">
    <property type="entry name" value="FAD-BINDING PCMH-TYPE DOMAIN-CONTAINING PROTEIN"/>
    <property type="match status" value="1"/>
</dbReference>
<dbReference type="SUPFAM" id="SSF56176">
    <property type="entry name" value="FAD-binding/transporter-associated domain-like"/>
    <property type="match status" value="1"/>
</dbReference>
<dbReference type="Pfam" id="PF01565">
    <property type="entry name" value="FAD_binding_4"/>
    <property type="match status" value="1"/>
</dbReference>
<dbReference type="VEuPathDB" id="FungiDB:FOC4_g10006189"/>
<evidence type="ECO:0000313" key="9">
    <source>
        <dbReference type="EMBL" id="RKK66031.1"/>
    </source>
</evidence>
<organism evidence="9 10">
    <name type="scientific">Fusarium oxysporum</name>
    <name type="common">Fusarium vascular wilt</name>
    <dbReference type="NCBI Taxonomy" id="5507"/>
    <lineage>
        <taxon>Eukaryota</taxon>
        <taxon>Fungi</taxon>
        <taxon>Dikarya</taxon>
        <taxon>Ascomycota</taxon>
        <taxon>Pezizomycotina</taxon>
        <taxon>Sordariomycetes</taxon>
        <taxon>Hypocreomycetidae</taxon>
        <taxon>Hypocreales</taxon>
        <taxon>Nectriaceae</taxon>
        <taxon>Fusarium</taxon>
        <taxon>Fusarium oxysporum species complex</taxon>
    </lineage>
</organism>
<comment type="caution">
    <text evidence="9">The sequence shown here is derived from an EMBL/GenBank/DDBJ whole genome shotgun (WGS) entry which is preliminary data.</text>
</comment>
<evidence type="ECO:0000256" key="6">
    <source>
        <dbReference type="SAM" id="MobiDB-lite"/>
    </source>
</evidence>
<evidence type="ECO:0000259" key="8">
    <source>
        <dbReference type="PROSITE" id="PS51387"/>
    </source>
</evidence>
<reference evidence="9 10" key="1">
    <citation type="journal article" date="2018" name="Sci. Rep.">
        <title>Characterisation of pathogen-specific regions and novel effector candidates in Fusarium oxysporum f. sp. cepae.</title>
        <authorList>
            <person name="Armitage A.D."/>
            <person name="Taylor A."/>
            <person name="Sobczyk M.K."/>
            <person name="Baxter L."/>
            <person name="Greenfield B.P."/>
            <person name="Bates H.J."/>
            <person name="Wilson F."/>
            <person name="Jackson A.C."/>
            <person name="Ott S."/>
            <person name="Harrison R.J."/>
            <person name="Clarkson J.P."/>
        </authorList>
    </citation>
    <scope>NUCLEOTIDE SEQUENCE [LARGE SCALE GENOMIC DNA]</scope>
    <source>
        <strain evidence="9 10">Fo_A13</strain>
    </source>
</reference>
<dbReference type="AlphaFoldDB" id="A0A420MD78"/>
<evidence type="ECO:0000256" key="1">
    <source>
        <dbReference type="ARBA" id="ARBA00001974"/>
    </source>
</evidence>